<evidence type="ECO:0000313" key="5">
    <source>
        <dbReference type="EMBL" id="AAO12383.1"/>
    </source>
</evidence>
<keyword evidence="6" id="KW-1185">Reference proteome</keyword>
<keyword evidence="4" id="KW-1035">Host cytoplasm</keyword>
<proteinExistence type="inferred from homology"/>
<evidence type="ECO:0000256" key="4">
    <source>
        <dbReference type="ARBA" id="ARBA00023200"/>
    </source>
</evidence>
<dbReference type="EMBL" id="AY170317">
    <property type="protein sequence ID" value="AAO12383.1"/>
    <property type="molecule type" value="Genomic_DNA"/>
</dbReference>
<dbReference type="Pfam" id="PF01677">
    <property type="entry name" value="Herpes_UL7"/>
    <property type="match status" value="1"/>
</dbReference>
<dbReference type="Proteomes" id="UP000242182">
    <property type="component" value="Segment"/>
</dbReference>
<name>Q8B3V1_9GAMA</name>
<dbReference type="GeneID" id="37616237"/>
<evidence type="ECO:0000313" key="6">
    <source>
        <dbReference type="Proteomes" id="UP000242182"/>
    </source>
</evidence>
<evidence type="ECO:0000256" key="1">
    <source>
        <dbReference type="ARBA" id="ARBA00022580"/>
    </source>
</evidence>
<protein>
    <submittedName>
        <fullName evidence="5">Uncharacterized protein</fullName>
    </submittedName>
</protein>
<organism evidence="5 6">
    <name type="scientific">Suid gammaherpesvirus 4</name>
    <dbReference type="NCBI Taxonomy" id="1960250"/>
    <lineage>
        <taxon>Viruses</taxon>
        <taxon>Duplodnaviria</taxon>
        <taxon>Heunggongvirae</taxon>
        <taxon>Peploviricota</taxon>
        <taxon>Herviviricetes</taxon>
        <taxon>Herpesvirales</taxon>
        <taxon>Orthoherpesviridae</taxon>
        <taxon>Gammaherpesvirinae</taxon>
        <taxon>Macavirus</taxon>
        <taxon>Macavirus suidgamma4</taxon>
    </lineage>
</organism>
<dbReference type="InterPro" id="IPR002600">
    <property type="entry name" value="Herpes_UL7"/>
</dbReference>
<reference evidence="5 6" key="1">
    <citation type="journal article" date="2003" name="Virology">
        <title>A novel porcine gammaherpesvirus.</title>
        <authorList>
            <person name="Chmielewicz B."/>
            <person name="Goltz M."/>
            <person name="Franz T."/>
            <person name="Bauer C."/>
            <person name="Brema S."/>
            <person name="Ellerbrok H."/>
            <person name="Beckmann S."/>
            <person name="Rziha H.J."/>
            <person name="Lahrmann K.H."/>
            <person name="Romero C."/>
            <person name="Ehlers B."/>
        </authorList>
    </citation>
    <scope>NUCLEOTIDE SEQUENCE [LARGE SCALE GENOMIC DNA]</scope>
    <source>
        <strain evidence="5">568</strain>
    </source>
</reference>
<keyword evidence="3" id="KW-0946">Virion</keyword>
<keyword evidence="1" id="KW-0920">Virion tegument</keyword>
<accession>Q8B3V1</accession>
<dbReference type="RefSeq" id="YP_009505415.1">
    <property type="nucleotide sequence ID" value="NC_038265.1"/>
</dbReference>
<evidence type="ECO:0000256" key="3">
    <source>
        <dbReference type="ARBA" id="ARBA00022844"/>
    </source>
</evidence>
<dbReference type="HAMAP" id="MF_04038">
    <property type="entry name" value="HSV_CEP1"/>
    <property type="match status" value="1"/>
</dbReference>
<sequence length="266" mass="30693">MELVMSTLCSDKQIAMDVVYQYPVIPRLVLEVSKNQNICVASNSPTFVDSNGNLNIKDLDSHVKARLNSPHFVGFTICSIVTCEDKVFTLDMFQHVLKERCIIYKPDNFYLAELCTMLSAIENMVKPSLKLILQYLRRARFIHTRCPYRDAAYLLHGIEVLLSTMVDFYGFNKDKTEHWAPSLNSFNIYKAIQSFEPTCKDLISAMFCSSHKLEEAYSQEEPNKAKVFNLFYSPTFLTHHYSNKNILKNIKLICIQDAVVYRILSK</sequence>
<evidence type="ECO:0000256" key="2">
    <source>
        <dbReference type="ARBA" id="ARBA00022812"/>
    </source>
</evidence>
<dbReference type="KEGG" id="vg:37616237"/>
<keyword evidence="2" id="KW-1040">Host Golgi apparatus</keyword>
<dbReference type="GO" id="GO:0044423">
    <property type="term" value="C:virion component"/>
    <property type="evidence" value="ECO:0007669"/>
    <property type="project" value="UniProtKB-KW"/>
</dbReference>
<dbReference type="OrthoDB" id="15205at10239"/>